<proteinExistence type="predicted"/>
<dbReference type="EMBL" id="RARA01000026">
    <property type="protein sequence ID" value="ROT47090.1"/>
    <property type="molecule type" value="Genomic_DNA"/>
</dbReference>
<dbReference type="AlphaFoldDB" id="A0A3N2QBD7"/>
<keyword evidence="1" id="KW-0732">Signal</keyword>
<evidence type="ECO:0000313" key="2">
    <source>
        <dbReference type="EMBL" id="ROT47090.1"/>
    </source>
</evidence>
<dbReference type="Proteomes" id="UP000270927">
    <property type="component" value="Unassembled WGS sequence"/>
</dbReference>
<keyword evidence="3" id="KW-1185">Reference proteome</keyword>
<feature type="chain" id="PRO_5018117230" evidence="1">
    <location>
        <begin position="25"/>
        <end position="315"/>
    </location>
</feature>
<comment type="caution">
    <text evidence="2">The sequence shown here is derived from an EMBL/GenBank/DDBJ whole genome shotgun (WGS) entry which is preliminary data.</text>
</comment>
<feature type="signal peptide" evidence="1">
    <location>
        <begin position="1"/>
        <end position="24"/>
    </location>
</feature>
<gene>
    <name evidence="2" type="ORF">EDM02_04340</name>
</gene>
<dbReference type="OrthoDB" id="981480at2"/>
<reference evidence="2 3" key="1">
    <citation type="submission" date="2018-09" db="EMBL/GenBank/DDBJ databases">
        <title>Comparative Genomics of Wolbachia-Cardinium Dual Endosymbiosis in a Plant-Parasitic Nematode.</title>
        <authorList>
            <person name="Brown A.M.V."/>
            <person name="Wasala S.K."/>
            <person name="Howe D.K."/>
            <person name="Peetz A.B."/>
            <person name="Zasada I.A."/>
            <person name="Denver D.R."/>
        </authorList>
    </citation>
    <scope>NUCLEOTIDE SEQUENCE [LARGE SCALE GENOMIC DNA]</scope>
    <source>
        <strain evidence="2 3">Pp_1</strain>
    </source>
</reference>
<evidence type="ECO:0000256" key="1">
    <source>
        <dbReference type="SAM" id="SignalP"/>
    </source>
</evidence>
<evidence type="ECO:0000313" key="3">
    <source>
        <dbReference type="Proteomes" id="UP000270927"/>
    </source>
</evidence>
<accession>A0A3N2QBD7</accession>
<organism evidence="2 3">
    <name type="scientific">Candidatus Cardinium hertigii</name>
    <dbReference type="NCBI Taxonomy" id="247481"/>
    <lineage>
        <taxon>Bacteria</taxon>
        <taxon>Pseudomonadati</taxon>
        <taxon>Bacteroidota</taxon>
        <taxon>Cytophagia</taxon>
        <taxon>Cytophagales</taxon>
        <taxon>Amoebophilaceae</taxon>
        <taxon>Candidatus Cardinium</taxon>
    </lineage>
</organism>
<dbReference type="RefSeq" id="WP_123663337.1">
    <property type="nucleotide sequence ID" value="NZ_RARA01000026.1"/>
</dbReference>
<name>A0A3N2QBD7_9BACT</name>
<protein>
    <submittedName>
        <fullName evidence="2">Uncharacterized protein</fullName>
    </submittedName>
</protein>
<sequence length="315" mass="35300">MHKKIKTLLVTVAHTFFSSAMVSANHINGDSVKEAYNLTKVQEIAPSPALPEALNKLMGNKEVVATGKEVIPSDTERDTEVKQEEPEVENKTLPLVTSAHKNALEFLQLFFVPKPILLPNYIPFLQHIGIKLNWFGLIRGLYTKAHQTYEGGIDLHFRGDIQLSIEIGQGNYQPNTVHNNKLYLSKGKYGSGAFLYVVHPNNNRFTNAYMGIAYGQCRFNLTPPSGGTTSMSNPRIAHWSKFILGSELTLIPHSGLYGGMQFGISRLLYCTPTVDNLKSNYIIPGYGQVVNRQINFEIIPYLKWSISFLEKKITL</sequence>